<reference evidence="3" key="1">
    <citation type="submission" date="2025-08" db="UniProtKB">
        <authorList>
            <consortium name="Ensembl"/>
        </authorList>
    </citation>
    <scope>IDENTIFICATION</scope>
</reference>
<evidence type="ECO:0000313" key="4">
    <source>
        <dbReference type="Proteomes" id="UP000472260"/>
    </source>
</evidence>
<dbReference type="SUPFAM" id="SSF50729">
    <property type="entry name" value="PH domain-like"/>
    <property type="match status" value="1"/>
</dbReference>
<dbReference type="InterPro" id="IPR033635">
    <property type="entry name" value="ANKS1/Caskin"/>
</dbReference>
<evidence type="ECO:0000256" key="1">
    <source>
        <dbReference type="ARBA" id="ARBA00022737"/>
    </source>
</evidence>
<proteinExistence type="predicted"/>
<sequence>MKKPISVKLNEDFSSDLDRHADRHLRLSIRPSSHSATYTTVSTWHHHPEKLITESCVYEARYLGSVIIRDLRGIESTQEACARIRNFNKLYY</sequence>
<organism evidence="3 4">
    <name type="scientific">Sinocyclocheilus anshuiensis</name>
    <dbReference type="NCBI Taxonomy" id="1608454"/>
    <lineage>
        <taxon>Eukaryota</taxon>
        <taxon>Metazoa</taxon>
        <taxon>Chordata</taxon>
        <taxon>Craniata</taxon>
        <taxon>Vertebrata</taxon>
        <taxon>Euteleostomi</taxon>
        <taxon>Actinopterygii</taxon>
        <taxon>Neopterygii</taxon>
        <taxon>Teleostei</taxon>
        <taxon>Ostariophysi</taxon>
        <taxon>Cypriniformes</taxon>
        <taxon>Cyprinidae</taxon>
        <taxon>Cyprininae</taxon>
        <taxon>Sinocyclocheilus</taxon>
    </lineage>
</organism>
<gene>
    <name evidence="3" type="primary">LOC107666177</name>
</gene>
<dbReference type="PANTHER" id="PTHR24174:SF5">
    <property type="entry name" value="ANKYRIN REPEAT AND SAM DOMAIN-CONTAINING PROTEIN 1A ISOFORM X1"/>
    <property type="match status" value="1"/>
</dbReference>
<dbReference type="GO" id="GO:0005829">
    <property type="term" value="C:cytosol"/>
    <property type="evidence" value="ECO:0007669"/>
    <property type="project" value="TreeGrafter"/>
</dbReference>
<keyword evidence="2" id="KW-0040">ANK repeat</keyword>
<dbReference type="GO" id="GO:0048013">
    <property type="term" value="P:ephrin receptor signaling pathway"/>
    <property type="evidence" value="ECO:0007669"/>
    <property type="project" value="TreeGrafter"/>
</dbReference>
<dbReference type="Ensembl" id="ENSSANT00000101678.1">
    <property type="protein sequence ID" value="ENSSANP00000095744.1"/>
    <property type="gene ID" value="ENSSANG00000047181.1"/>
</dbReference>
<keyword evidence="1" id="KW-0677">Repeat</keyword>
<name>A0A671SHF5_9TELE</name>
<reference evidence="3" key="2">
    <citation type="submission" date="2025-09" db="UniProtKB">
        <authorList>
            <consortium name="Ensembl"/>
        </authorList>
    </citation>
    <scope>IDENTIFICATION</scope>
</reference>
<dbReference type="AlphaFoldDB" id="A0A671SHF5"/>
<evidence type="ECO:0000256" key="2">
    <source>
        <dbReference type="ARBA" id="ARBA00023043"/>
    </source>
</evidence>
<dbReference type="Proteomes" id="UP000472260">
    <property type="component" value="Unassembled WGS sequence"/>
</dbReference>
<accession>A0A671SHF5</accession>
<evidence type="ECO:0000313" key="3">
    <source>
        <dbReference type="Ensembl" id="ENSSANP00000095744.1"/>
    </source>
</evidence>
<keyword evidence="4" id="KW-1185">Reference proteome</keyword>
<protein>
    <submittedName>
        <fullName evidence="3">Ankyrin repeat and SAM domain-containing protein 1A-like</fullName>
    </submittedName>
</protein>
<dbReference type="InterPro" id="IPR011993">
    <property type="entry name" value="PH-like_dom_sf"/>
</dbReference>
<dbReference type="GO" id="GO:0046875">
    <property type="term" value="F:ephrin receptor binding"/>
    <property type="evidence" value="ECO:0007669"/>
    <property type="project" value="TreeGrafter"/>
</dbReference>
<dbReference type="Gene3D" id="2.30.29.30">
    <property type="entry name" value="Pleckstrin-homology domain (PH domain)/Phosphotyrosine-binding domain (PTB)"/>
    <property type="match status" value="1"/>
</dbReference>
<dbReference type="PANTHER" id="PTHR24174">
    <property type="entry name" value="ANKYRIN REPEAT AND STERILE ALPHA MOTIF DOMAIN-CONTAINING PROTEIN 1"/>
    <property type="match status" value="1"/>
</dbReference>